<dbReference type="Pfam" id="PF08448">
    <property type="entry name" value="PAS_4"/>
    <property type="match status" value="1"/>
</dbReference>
<dbReference type="CDD" id="cd01949">
    <property type="entry name" value="GGDEF"/>
    <property type="match status" value="1"/>
</dbReference>
<feature type="transmembrane region" description="Helical" evidence="1">
    <location>
        <begin position="103"/>
        <end position="120"/>
    </location>
</feature>
<dbReference type="Pfam" id="PF00990">
    <property type="entry name" value="GGDEF"/>
    <property type="match status" value="1"/>
</dbReference>
<dbReference type="InterPro" id="IPR000700">
    <property type="entry name" value="PAS-assoc_C"/>
</dbReference>
<dbReference type="NCBIfam" id="TIGR00254">
    <property type="entry name" value="GGDEF"/>
    <property type="match status" value="1"/>
</dbReference>
<dbReference type="Proteomes" id="UP000737171">
    <property type="component" value="Unassembled WGS sequence"/>
</dbReference>
<organism evidence="5 6">
    <name type="scientific">Pseudaquabacterium terrae</name>
    <dbReference type="NCBI Taxonomy" id="2732868"/>
    <lineage>
        <taxon>Bacteria</taxon>
        <taxon>Pseudomonadati</taxon>
        <taxon>Pseudomonadota</taxon>
        <taxon>Betaproteobacteria</taxon>
        <taxon>Burkholderiales</taxon>
        <taxon>Sphaerotilaceae</taxon>
        <taxon>Pseudaquabacterium</taxon>
    </lineage>
</organism>
<evidence type="ECO:0000259" key="3">
    <source>
        <dbReference type="PROSITE" id="PS50113"/>
    </source>
</evidence>
<dbReference type="Gene3D" id="3.30.70.270">
    <property type="match status" value="1"/>
</dbReference>
<dbReference type="InterPro" id="IPR000014">
    <property type="entry name" value="PAS"/>
</dbReference>
<dbReference type="PANTHER" id="PTHR44757:SF2">
    <property type="entry name" value="BIOFILM ARCHITECTURE MAINTENANCE PROTEIN MBAA"/>
    <property type="match status" value="1"/>
</dbReference>
<feature type="domain" description="PAS" evidence="2">
    <location>
        <begin position="672"/>
        <end position="743"/>
    </location>
</feature>
<dbReference type="RefSeq" id="WP_173122884.1">
    <property type="nucleotide sequence ID" value="NZ_JABRWJ010000003.1"/>
</dbReference>
<dbReference type="PROSITE" id="PS50887">
    <property type="entry name" value="GGDEF"/>
    <property type="match status" value="1"/>
</dbReference>
<keyword evidence="6" id="KW-1185">Reference proteome</keyword>
<dbReference type="SMART" id="SM00267">
    <property type="entry name" value="GGDEF"/>
    <property type="match status" value="1"/>
</dbReference>
<dbReference type="PANTHER" id="PTHR44757">
    <property type="entry name" value="DIGUANYLATE CYCLASE DGCP"/>
    <property type="match status" value="1"/>
</dbReference>
<feature type="transmembrane region" description="Helical" evidence="1">
    <location>
        <begin position="39"/>
        <end position="59"/>
    </location>
</feature>
<dbReference type="InterPro" id="IPR052155">
    <property type="entry name" value="Biofilm_reg_signaling"/>
</dbReference>
<evidence type="ECO:0000256" key="1">
    <source>
        <dbReference type="SAM" id="Phobius"/>
    </source>
</evidence>
<reference evidence="5 6" key="1">
    <citation type="submission" date="2020-05" db="EMBL/GenBank/DDBJ databases">
        <title>Aquincola sp. isolate from soil.</title>
        <authorList>
            <person name="Han J."/>
            <person name="Kim D.-U."/>
        </authorList>
    </citation>
    <scope>NUCLEOTIDE SEQUENCE [LARGE SCALE GENOMIC DNA]</scope>
    <source>
        <strain evidence="5 6">S2</strain>
    </source>
</reference>
<dbReference type="InterPro" id="IPR043128">
    <property type="entry name" value="Rev_trsase/Diguanyl_cyclase"/>
</dbReference>
<evidence type="ECO:0000259" key="2">
    <source>
        <dbReference type="PROSITE" id="PS50112"/>
    </source>
</evidence>
<feature type="domain" description="PAS" evidence="2">
    <location>
        <begin position="552"/>
        <end position="598"/>
    </location>
</feature>
<feature type="transmembrane region" description="Helical" evidence="1">
    <location>
        <begin position="71"/>
        <end position="91"/>
    </location>
</feature>
<evidence type="ECO:0000259" key="4">
    <source>
        <dbReference type="PROSITE" id="PS50887"/>
    </source>
</evidence>
<sequence>MRAARCHTSRRGDEHCSVRPAERTGGTRMVRTPLSVPRVAACLAALHGLVFLVHRVAPIPGLSGIVPSADIIGLVNPLLFVAIAVCFWSAAAARPASIRLQRVAGVCASILVAVPAAYLIDSASGTAIGLDALLRSAPRMPFNPGRLSPNGSVAFILTGVAFLLLGRPAGKLRNAFYVACTCAVAFIGLAGITGHLLGLQTLYKLADFNRILPPTAVAFAVVGAGLWGLHEHGRQVPLQQIEGRITRRTLAVITLVALGGGIAGFAVMRESFQQSLSRNLYLAANTTATSLAHTIQVGLRFPRTVSRRPAVAQALDKLAADPADPISRAFLQRVAQNIVGDELSSAEFVSVAGAVLASAGNSVRAELSVVHPLRASGQVARLGWHEGYVLTTESDVHHDGLPVGRLVTEQRMPLFDRLVSDVRSSNETSDAAICSVDQRWAVCAPTRFRHAPFTIPLYDETAQPAFPVVRALRGHSGVQVAKDPRGIDVVSAHVPIGELGLGLAVKTDLSTLYAPLRSRLAVLALSIGGLIVVAIYALRSQVRPVVRRLADSERFMRHVTDGLPVRIAYLDQGARYLFVNDAHCKRFGLPRDEILGRTRQELTGTPLSGDAAAALAGVLQGQAQQFEFDEVVDGRTARIHCQLIPDRADDGSVRGFYSTGVDVTERNLAERSQRELAALLENTTDAVVQIDQHGNATFMNPAARRWLNIDLEEDVHARNFAEFTTPETDELFLRTIVPAVAASGIWLGEATIRDGLGRVVPVSHMVIGHADEDVARYSFVMRDISEARLAKEQREREHREEAQRLMQLSQLDPMTGLLNRAGFEALLDDRLRTLDARTSLALLYVDLDRFKPVNDTHGHPVGDELLKQFATRLKSAVRPTDGVARLGGDEFAIVVTNVRDGSSARVVARNIIAAAAAPFQLGELIVHVGASVGIALSSGGNDDCGALVARADAMLYRAKSMGRGQFAES</sequence>
<dbReference type="SUPFAM" id="SSF55073">
    <property type="entry name" value="Nucleotide cyclase"/>
    <property type="match status" value="1"/>
</dbReference>
<dbReference type="Pfam" id="PF00989">
    <property type="entry name" value="PAS"/>
    <property type="match status" value="1"/>
</dbReference>
<feature type="domain" description="PAC" evidence="3">
    <location>
        <begin position="622"/>
        <end position="675"/>
    </location>
</feature>
<dbReference type="PROSITE" id="PS50112">
    <property type="entry name" value="PAS"/>
    <property type="match status" value="2"/>
</dbReference>
<dbReference type="InterPro" id="IPR000160">
    <property type="entry name" value="GGDEF_dom"/>
</dbReference>
<dbReference type="InterPro" id="IPR013767">
    <property type="entry name" value="PAS_fold"/>
</dbReference>
<name>A0ABX2EGQ3_9BURK</name>
<dbReference type="InterPro" id="IPR013656">
    <property type="entry name" value="PAS_4"/>
</dbReference>
<gene>
    <name evidence="5" type="ORF">HLB44_12460</name>
</gene>
<evidence type="ECO:0000313" key="5">
    <source>
        <dbReference type="EMBL" id="NRF67797.1"/>
    </source>
</evidence>
<proteinExistence type="predicted"/>
<keyword evidence="1" id="KW-0472">Membrane</keyword>
<feature type="transmembrane region" description="Helical" evidence="1">
    <location>
        <begin position="211"/>
        <end position="229"/>
    </location>
</feature>
<feature type="transmembrane region" description="Helical" evidence="1">
    <location>
        <begin position="250"/>
        <end position="268"/>
    </location>
</feature>
<dbReference type="PROSITE" id="PS50113">
    <property type="entry name" value="PAC"/>
    <property type="match status" value="1"/>
</dbReference>
<dbReference type="InterPro" id="IPR035965">
    <property type="entry name" value="PAS-like_dom_sf"/>
</dbReference>
<dbReference type="SMART" id="SM00091">
    <property type="entry name" value="PAS"/>
    <property type="match status" value="2"/>
</dbReference>
<feature type="domain" description="GGDEF" evidence="4">
    <location>
        <begin position="838"/>
        <end position="969"/>
    </location>
</feature>
<accession>A0ABX2EGQ3</accession>
<feature type="transmembrane region" description="Helical" evidence="1">
    <location>
        <begin position="177"/>
        <end position="199"/>
    </location>
</feature>
<evidence type="ECO:0000313" key="6">
    <source>
        <dbReference type="Proteomes" id="UP000737171"/>
    </source>
</evidence>
<dbReference type="CDD" id="cd00130">
    <property type="entry name" value="PAS"/>
    <property type="match status" value="1"/>
</dbReference>
<dbReference type="NCBIfam" id="TIGR00229">
    <property type="entry name" value="sensory_box"/>
    <property type="match status" value="2"/>
</dbReference>
<dbReference type="InterPro" id="IPR029787">
    <property type="entry name" value="Nucleotide_cyclase"/>
</dbReference>
<dbReference type="EMBL" id="JABRWJ010000003">
    <property type="protein sequence ID" value="NRF67797.1"/>
    <property type="molecule type" value="Genomic_DNA"/>
</dbReference>
<keyword evidence="1" id="KW-1133">Transmembrane helix</keyword>
<comment type="caution">
    <text evidence="5">The sequence shown here is derived from an EMBL/GenBank/DDBJ whole genome shotgun (WGS) entry which is preliminary data.</text>
</comment>
<keyword evidence="1" id="KW-0812">Transmembrane</keyword>
<feature type="transmembrane region" description="Helical" evidence="1">
    <location>
        <begin position="147"/>
        <end position="165"/>
    </location>
</feature>
<dbReference type="Gene3D" id="3.30.450.20">
    <property type="entry name" value="PAS domain"/>
    <property type="match status" value="2"/>
</dbReference>
<protein>
    <submittedName>
        <fullName evidence="5">Diguanylate cyclase</fullName>
    </submittedName>
</protein>
<dbReference type="SUPFAM" id="SSF55785">
    <property type="entry name" value="PYP-like sensor domain (PAS domain)"/>
    <property type="match status" value="2"/>
</dbReference>